<protein>
    <recommendedName>
        <fullName evidence="3">Carboxypeptidase-like protein</fullName>
    </recommendedName>
</protein>
<dbReference type="InterPro" id="IPR008969">
    <property type="entry name" value="CarboxyPept-like_regulatory"/>
</dbReference>
<dbReference type="SUPFAM" id="SSF49464">
    <property type="entry name" value="Carboxypeptidase regulatory domain-like"/>
    <property type="match status" value="1"/>
</dbReference>
<name>A0AAC9LJN4_9FLAO</name>
<dbReference type="AlphaFoldDB" id="A0AAC9LJN4"/>
<dbReference type="KEGG" id="lvn:BWR22_06090"/>
<dbReference type="Proteomes" id="UP000187506">
    <property type="component" value="Chromosome"/>
</dbReference>
<evidence type="ECO:0008006" key="3">
    <source>
        <dbReference type="Google" id="ProtNLM"/>
    </source>
</evidence>
<gene>
    <name evidence="1" type="ORF">BWR22_06090</name>
</gene>
<evidence type="ECO:0000313" key="2">
    <source>
        <dbReference type="Proteomes" id="UP000187506"/>
    </source>
</evidence>
<sequence length="419" mass="48300">MNNKYFTANKLYILISFFLLIFSFGFAQNIVEFKGKVVDTDTNNALALADLIVIGTNISTITNSEGEFLLKVPTEYMDKSVLVSYLGYKKLQIPLSKFKEYNTKIELVIAATVLAQVDVNAPKDALSLVKKTLSLKAENYLNNETVMTSFYRETIKKGNRNASLSEAVLKIYKQPYTSGRKDVIELVKARKNTDYSRLDTLALKLQGGPYSALSTDLIKYPEFVFNDTDINDYNFSFNKSTQINNKLVFVVNFKQKENIYRPMYYGKLYIDAENYALTSAIYNLNVSNRELSSQLFVRKKPNKATVYPTNASFRVNYRVKDGKWYYGYSNIELSFKVKWENKWFNSRYTLQSEMAITDWNRNITEDVGKPKNRLKRYSILADEASGFADSEFWGEYNIIEPEKSIESAIKKISRQLEKS</sequence>
<dbReference type="EMBL" id="CP019352">
    <property type="protein sequence ID" value="APX99895.1"/>
    <property type="molecule type" value="Genomic_DNA"/>
</dbReference>
<dbReference type="Pfam" id="PF13715">
    <property type="entry name" value="CarbopepD_reg_2"/>
    <property type="match status" value="1"/>
</dbReference>
<proteinExistence type="predicted"/>
<accession>A0AAC9LJN4</accession>
<evidence type="ECO:0000313" key="1">
    <source>
        <dbReference type="EMBL" id="APX99895.1"/>
    </source>
</evidence>
<keyword evidence="2" id="KW-1185">Reference proteome</keyword>
<reference evidence="1 2" key="1">
    <citation type="submission" date="2017-01" db="EMBL/GenBank/DDBJ databases">
        <title>Complete genome of Lacinutrix venerupis DOK2-8 isolated from seawater in Dokdo.</title>
        <authorList>
            <person name="Chi W.-J."/>
            <person name="Kim J.H."/>
        </authorList>
    </citation>
    <scope>NUCLEOTIDE SEQUENCE [LARGE SCALE GENOMIC DNA]</scope>
    <source>
        <strain evidence="1 2">DOK2-8</strain>
    </source>
</reference>
<organism evidence="1 2">
    <name type="scientific">Lacinutrix venerupis</name>
    <dbReference type="NCBI Taxonomy" id="1486034"/>
    <lineage>
        <taxon>Bacteria</taxon>
        <taxon>Pseudomonadati</taxon>
        <taxon>Bacteroidota</taxon>
        <taxon>Flavobacteriia</taxon>
        <taxon>Flavobacteriales</taxon>
        <taxon>Flavobacteriaceae</taxon>
        <taxon>Lacinutrix</taxon>
    </lineage>
</organism>